<dbReference type="Pfam" id="PF17779">
    <property type="entry name" value="WHD_NOD2"/>
    <property type="match status" value="1"/>
</dbReference>
<dbReference type="InterPro" id="IPR003879">
    <property type="entry name" value="Butyrophylin_SPRY"/>
</dbReference>
<feature type="domain" description="B30.2/SPRY" evidence="18">
    <location>
        <begin position="1083"/>
        <end position="1275"/>
    </location>
</feature>
<evidence type="ECO:0000256" key="12">
    <source>
        <dbReference type="ARBA" id="ARBA00022859"/>
    </source>
</evidence>
<dbReference type="SMART" id="SM00449">
    <property type="entry name" value="SPRY"/>
    <property type="match status" value="1"/>
</dbReference>
<dbReference type="OrthoDB" id="120976at2759"/>
<evidence type="ECO:0000256" key="6">
    <source>
        <dbReference type="ARBA" id="ARBA00022588"/>
    </source>
</evidence>
<dbReference type="Proteomes" id="UP000472264">
    <property type="component" value="Chromosome 8"/>
</dbReference>
<keyword evidence="8" id="KW-0677">Repeat</keyword>
<evidence type="ECO:0000313" key="22">
    <source>
        <dbReference type="Proteomes" id="UP000472264"/>
    </source>
</evidence>
<dbReference type="Gene3D" id="3.80.10.10">
    <property type="entry name" value="Ribonuclease Inhibitor"/>
    <property type="match status" value="2"/>
</dbReference>
<reference evidence="21" key="1">
    <citation type="submission" date="2021-04" db="EMBL/GenBank/DDBJ databases">
        <authorList>
            <consortium name="Wellcome Sanger Institute Data Sharing"/>
        </authorList>
    </citation>
    <scope>NUCLEOTIDE SEQUENCE [LARGE SCALE GENOMIC DNA]</scope>
</reference>
<dbReference type="InterPro" id="IPR013320">
    <property type="entry name" value="ConA-like_dom_sf"/>
</dbReference>
<dbReference type="Gene3D" id="1.10.533.10">
    <property type="entry name" value="Death Domain, Fas"/>
    <property type="match status" value="1"/>
</dbReference>
<keyword evidence="6" id="KW-0399">Innate immunity</keyword>
<dbReference type="Gene3D" id="2.60.120.920">
    <property type="match status" value="1"/>
</dbReference>
<dbReference type="InterPro" id="IPR051261">
    <property type="entry name" value="NLR"/>
</dbReference>
<dbReference type="Pfam" id="PF00619">
    <property type="entry name" value="CARD"/>
    <property type="match status" value="1"/>
</dbReference>
<dbReference type="Pfam" id="PF13516">
    <property type="entry name" value="LRR_6"/>
    <property type="match status" value="3"/>
</dbReference>
<feature type="compositionally biased region" description="Basic and acidic residues" evidence="17">
    <location>
        <begin position="48"/>
        <end position="59"/>
    </location>
</feature>
<dbReference type="Pfam" id="PF13765">
    <property type="entry name" value="PRY"/>
    <property type="match status" value="1"/>
</dbReference>
<dbReference type="SUPFAM" id="SSF52540">
    <property type="entry name" value="P-loop containing nucleoside triphosphate hydrolases"/>
    <property type="match status" value="1"/>
</dbReference>
<dbReference type="Ensembl" id="ENSENLT00000039431.1">
    <property type="protein sequence ID" value="ENSENLP00000038411.1"/>
    <property type="gene ID" value="ENSENLG00000016602.1"/>
</dbReference>
<dbReference type="InterPro" id="IPR006574">
    <property type="entry name" value="PRY"/>
</dbReference>
<sequence length="1277" mass="146116">MGSQCSALRRGKLKDKEFYEPKIKNNEVEEQFPLSEESGAIESTSEEENFKRQEEENPVRRRNIQIKITSPNCSETNDPAEVSLEEKEANYVDNNSARLIQEVTSVMAIADELKDRNAISKEMHAKIRAASTSMDKMRELIFALNTTKAKSLFYRILQDLEPQAFETEENISEFIEKHKKHLREHLKFESEGTDKNWKDVKSLDEIYTELHIIQGESGRVNEEHEIWEIEDKTRSQATEGAKINCNDIFKSTLEDDVSEQDRSKAGLIRTVMTKGIAGIGKTVSVKKFILDWADGKANHDLDFIFFLPFRELNLVLERKFSLVTLVKEFHEELKGVRVARIFANNKILFIFDGLDESQLQLDFKNATRLTNVTEESSVDVLVTNLVRGHLLRSALLWITSRPGAVQRIPRRNVHQWTEVRGFNDPQKIQYFRNRIRDKEVAEKVIGYITMSRSLYIMCHIPIFCWIAAKVFEHLLPTKGDIQKENIKIPTTVTEMYTYFLITQIQVATEKYSNLNEPDTEEIFKANEEFIFKLGRMAFECLTERKLIFTADDLKKYGINTDTARVHCGLCTEVFKEESVFKQQKLYCFVHLTIQEYFAALFVYQTFANKKVDCPVLKDFMLEGSDEELKSLLEKDPVDLPLNELIEITMANASQRETGELDMFLRFLVGMSLQSTQELLQGLVRQTDDYSETVEGITESLLTLDLGDCSPERCLNLVHCLIELKDGSLHDTVQQYITSNPSPDTQLSPIQCSALADSILISNTPLAEFNLKKYRPSAKGIFRLLPAVRNCRKARISGVQLDRWLSDTIASALRMPNSALTELHLVNISMWGQSSNILAKALMDSQSELEVLSLSGEKRSQEESEELASAVKSIISNLRELELSSNIVQWRSLCSVLSDALCQPKLEKLRLNQNYGIKSICEELVRAFTSNQCQLRELQLSFNDFEDSHMEILSAGLKSMQYILEVLSLSHNKLTDKGCETLALALSTPLRLREVDLSYNDLYDAGVMALSKALMEPHCALKTLRLSFCRVTVDGCASLASALRSDRCGLRELDLSFNHLTDQGIGLLTEIQRDSRYSLEKLNVDQNKEYWFDFQLLRKFACDLTLDSSTVGHNIILLEENKEAEYVSGQQPYPPHPDRFVHNQVICEEALTDCHYWEVECHKIDVGVTYKSIDRVHDYSSETSFGKNEKSWCWFSEGSFRHNNSCLNFLDQDKPYQSTIGVFLDWPAGILSFFRVTPDTMVHLYTTCTTFTEPLYPAFILEHGSTFKILPAQKTILS</sequence>
<dbReference type="InterPro" id="IPR007111">
    <property type="entry name" value="NACHT_NTPase"/>
</dbReference>
<evidence type="ECO:0000259" key="20">
    <source>
        <dbReference type="PROSITE" id="PS50837"/>
    </source>
</evidence>
<dbReference type="InterPro" id="IPR001870">
    <property type="entry name" value="B30.2/SPRY"/>
</dbReference>
<keyword evidence="4" id="KW-1003">Cell membrane</keyword>
<dbReference type="InterPro" id="IPR001611">
    <property type="entry name" value="Leu-rich_rpt"/>
</dbReference>
<comment type="subcellular location">
    <subcellularLocation>
        <location evidence="1">Basolateral cell membrane</location>
    </subcellularLocation>
    <subcellularLocation>
        <location evidence="2">Cell membrane</location>
        <topology evidence="2">Lipid-anchor</topology>
    </subcellularLocation>
    <subcellularLocation>
        <location evidence="3">Cytoplasm</location>
    </subcellularLocation>
</comment>
<evidence type="ECO:0000256" key="7">
    <source>
        <dbReference type="ARBA" id="ARBA00022614"/>
    </source>
</evidence>
<dbReference type="InterPro" id="IPR029495">
    <property type="entry name" value="NACHT-assoc"/>
</dbReference>
<dbReference type="InterPro" id="IPR001315">
    <property type="entry name" value="CARD"/>
</dbReference>
<dbReference type="PROSITE" id="PS50209">
    <property type="entry name" value="CARD"/>
    <property type="match status" value="1"/>
</dbReference>
<dbReference type="GO" id="GO:0045087">
    <property type="term" value="P:innate immune response"/>
    <property type="evidence" value="ECO:0007669"/>
    <property type="project" value="UniProtKB-KW"/>
</dbReference>
<dbReference type="InterPro" id="IPR003877">
    <property type="entry name" value="SPRY_dom"/>
</dbReference>
<dbReference type="Pfam" id="PF17776">
    <property type="entry name" value="NLRC4_HD2"/>
    <property type="match status" value="1"/>
</dbReference>
<keyword evidence="13" id="KW-0472">Membrane</keyword>
<dbReference type="SUPFAM" id="SSF49899">
    <property type="entry name" value="Concanavalin A-like lectins/glucanases"/>
    <property type="match status" value="1"/>
</dbReference>
<dbReference type="SMART" id="SM00589">
    <property type="entry name" value="PRY"/>
    <property type="match status" value="1"/>
</dbReference>
<dbReference type="GO" id="GO:0016323">
    <property type="term" value="C:basolateral plasma membrane"/>
    <property type="evidence" value="ECO:0007669"/>
    <property type="project" value="UniProtKB-SubCell"/>
</dbReference>
<dbReference type="InterPro" id="IPR043136">
    <property type="entry name" value="B30.2/SPRY_sf"/>
</dbReference>
<dbReference type="Pfam" id="PF14484">
    <property type="entry name" value="FISNA"/>
    <property type="match status" value="1"/>
</dbReference>
<evidence type="ECO:0000256" key="15">
    <source>
        <dbReference type="ARBA" id="ARBA00023288"/>
    </source>
</evidence>
<dbReference type="InterPro" id="IPR041267">
    <property type="entry name" value="NLRP_HD2"/>
</dbReference>
<evidence type="ECO:0000313" key="21">
    <source>
        <dbReference type="Ensembl" id="ENSENLP00000038411.1"/>
    </source>
</evidence>
<evidence type="ECO:0000256" key="2">
    <source>
        <dbReference type="ARBA" id="ARBA00004193"/>
    </source>
</evidence>
<reference evidence="21" key="3">
    <citation type="submission" date="2025-09" db="UniProtKB">
        <authorList>
            <consortium name="Ensembl"/>
        </authorList>
    </citation>
    <scope>IDENTIFICATION</scope>
</reference>
<dbReference type="InterPro" id="IPR041075">
    <property type="entry name" value="NOD1/2_WH"/>
</dbReference>
<evidence type="ECO:0000259" key="18">
    <source>
        <dbReference type="PROSITE" id="PS50188"/>
    </source>
</evidence>
<dbReference type="Pfam" id="PF05729">
    <property type="entry name" value="NACHT"/>
    <property type="match status" value="1"/>
</dbReference>
<keyword evidence="7" id="KW-0433">Leucine-rich repeat</keyword>
<dbReference type="InterPro" id="IPR027417">
    <property type="entry name" value="P-loop_NTPase"/>
</dbReference>
<dbReference type="SMART" id="SM00368">
    <property type="entry name" value="LRR_RI"/>
    <property type="match status" value="5"/>
</dbReference>
<name>A0A665W3J2_ECHNA</name>
<keyword evidence="5" id="KW-0963">Cytoplasm</keyword>
<keyword evidence="11" id="KW-0832">Ubl conjugation</keyword>
<feature type="domain" description="NACHT" evidence="20">
    <location>
        <begin position="269"/>
        <end position="404"/>
    </location>
</feature>
<proteinExistence type="inferred from homology"/>
<dbReference type="Pfam" id="PF00622">
    <property type="entry name" value="SPRY"/>
    <property type="match status" value="1"/>
</dbReference>
<keyword evidence="15" id="KW-0449">Lipoprotein</keyword>
<evidence type="ECO:0000256" key="3">
    <source>
        <dbReference type="ARBA" id="ARBA00004496"/>
    </source>
</evidence>
<evidence type="ECO:0000256" key="9">
    <source>
        <dbReference type="ARBA" id="ARBA00022741"/>
    </source>
</evidence>
<dbReference type="SUPFAM" id="SSF52047">
    <property type="entry name" value="RNI-like"/>
    <property type="match status" value="1"/>
</dbReference>
<dbReference type="InterPro" id="IPR032675">
    <property type="entry name" value="LRR_dom_sf"/>
</dbReference>
<organism evidence="21 22">
    <name type="scientific">Echeneis naucrates</name>
    <name type="common">Live sharksucker</name>
    <dbReference type="NCBI Taxonomy" id="173247"/>
    <lineage>
        <taxon>Eukaryota</taxon>
        <taxon>Metazoa</taxon>
        <taxon>Chordata</taxon>
        <taxon>Craniata</taxon>
        <taxon>Vertebrata</taxon>
        <taxon>Euteleostomi</taxon>
        <taxon>Actinopterygii</taxon>
        <taxon>Neopterygii</taxon>
        <taxon>Teleostei</taxon>
        <taxon>Neoteleostei</taxon>
        <taxon>Acanthomorphata</taxon>
        <taxon>Carangaria</taxon>
        <taxon>Carangiformes</taxon>
        <taxon>Echeneidae</taxon>
        <taxon>Echeneis</taxon>
    </lineage>
</organism>
<evidence type="ECO:0000256" key="8">
    <source>
        <dbReference type="ARBA" id="ARBA00022737"/>
    </source>
</evidence>
<evidence type="ECO:0000256" key="5">
    <source>
        <dbReference type="ARBA" id="ARBA00022490"/>
    </source>
</evidence>
<dbReference type="Gene3D" id="3.40.50.300">
    <property type="entry name" value="P-loop containing nucleotide triphosphate hydrolases"/>
    <property type="match status" value="1"/>
</dbReference>
<dbReference type="GO" id="GO:0005524">
    <property type="term" value="F:ATP binding"/>
    <property type="evidence" value="ECO:0007669"/>
    <property type="project" value="UniProtKB-KW"/>
</dbReference>
<evidence type="ECO:0000256" key="16">
    <source>
        <dbReference type="ARBA" id="ARBA00038296"/>
    </source>
</evidence>
<protein>
    <submittedName>
        <fullName evidence="21">NLR family CARD domain-containing protein 3-like</fullName>
    </submittedName>
</protein>
<evidence type="ECO:0000256" key="14">
    <source>
        <dbReference type="ARBA" id="ARBA00023139"/>
    </source>
</evidence>
<keyword evidence="22" id="KW-1185">Reference proteome</keyword>
<dbReference type="AlphaFoldDB" id="A0A665W3J2"/>
<dbReference type="PROSITE" id="PS50837">
    <property type="entry name" value="NACHT"/>
    <property type="match status" value="1"/>
</dbReference>
<dbReference type="SMART" id="SM01288">
    <property type="entry name" value="FISNA"/>
    <property type="match status" value="1"/>
</dbReference>
<dbReference type="RefSeq" id="XP_029365333.1">
    <property type="nucleotide sequence ID" value="XM_029509473.1"/>
</dbReference>
<dbReference type="InParanoid" id="A0A665W3J2"/>
<dbReference type="FunFam" id="3.40.50.300:FF:000210">
    <property type="entry name" value="Si:dkey-16p6.1"/>
    <property type="match status" value="1"/>
</dbReference>
<dbReference type="PROSITE" id="PS50188">
    <property type="entry name" value="B302_SPRY"/>
    <property type="match status" value="1"/>
</dbReference>
<dbReference type="PANTHER" id="PTHR24106">
    <property type="entry name" value="NACHT, LRR AND CARD DOMAINS-CONTAINING"/>
    <property type="match status" value="1"/>
</dbReference>
<feature type="domain" description="CARD" evidence="19">
    <location>
        <begin position="84"/>
        <end position="161"/>
    </location>
</feature>
<feature type="region of interest" description="Disordered" evidence="17">
    <location>
        <begin position="29"/>
        <end position="62"/>
    </location>
</feature>
<evidence type="ECO:0000256" key="13">
    <source>
        <dbReference type="ARBA" id="ARBA00023136"/>
    </source>
</evidence>
<dbReference type="GO" id="GO:0042981">
    <property type="term" value="P:regulation of apoptotic process"/>
    <property type="evidence" value="ECO:0007669"/>
    <property type="project" value="InterPro"/>
</dbReference>
<keyword evidence="14" id="KW-0564">Palmitate</keyword>
<evidence type="ECO:0000256" key="4">
    <source>
        <dbReference type="ARBA" id="ARBA00022475"/>
    </source>
</evidence>
<evidence type="ECO:0000256" key="11">
    <source>
        <dbReference type="ARBA" id="ARBA00022843"/>
    </source>
</evidence>
<keyword evidence="12" id="KW-0391">Immunity</keyword>
<dbReference type="PRINTS" id="PR01407">
    <property type="entry name" value="BUTYPHLNCDUF"/>
</dbReference>
<comment type="similarity">
    <text evidence="16">Belongs to the NOD1-NOD2 family.</text>
</comment>
<dbReference type="InterPro" id="IPR011029">
    <property type="entry name" value="DEATH-like_dom_sf"/>
</dbReference>
<evidence type="ECO:0000256" key="17">
    <source>
        <dbReference type="SAM" id="MobiDB-lite"/>
    </source>
</evidence>
<keyword evidence="10" id="KW-0067">ATP-binding</keyword>
<evidence type="ECO:0000259" key="19">
    <source>
        <dbReference type="PROSITE" id="PS50209"/>
    </source>
</evidence>
<evidence type="ECO:0000256" key="10">
    <source>
        <dbReference type="ARBA" id="ARBA00022840"/>
    </source>
</evidence>
<dbReference type="GeneID" id="115048156"/>
<dbReference type="SUPFAM" id="SSF47986">
    <property type="entry name" value="DEATH domain"/>
    <property type="match status" value="1"/>
</dbReference>
<evidence type="ECO:0000256" key="1">
    <source>
        <dbReference type="ARBA" id="ARBA00004187"/>
    </source>
</evidence>
<reference evidence="21" key="2">
    <citation type="submission" date="2025-08" db="UniProtKB">
        <authorList>
            <consortium name="Ensembl"/>
        </authorList>
    </citation>
    <scope>IDENTIFICATION</scope>
</reference>
<keyword evidence="9" id="KW-0547">Nucleotide-binding</keyword>
<dbReference type="OMA" id="CAWELEG"/>
<dbReference type="GO" id="GO:0005737">
    <property type="term" value="C:cytoplasm"/>
    <property type="evidence" value="ECO:0007669"/>
    <property type="project" value="UniProtKB-SubCell"/>
</dbReference>
<accession>A0A665W3J2</accession>
<gene>
    <name evidence="21" type="primary">LOC115048156</name>
</gene>